<dbReference type="PhylomeDB" id="A0A068UYE8"/>
<dbReference type="FunCoup" id="A0A068UYE8">
    <property type="interactions" value="671"/>
</dbReference>
<dbReference type="InParanoid" id="A0A068UYE8"/>
<sequence>MYPQHETNPHFLPQPPYPQLQEQRPRLPPQGPRHPDGHFTQPSPRPHDTHHPHFQPPLQPRPSRHHLPQPVIPPKTTTHRKHGGEMPLPQLHQGGHHFGQHGDDPEQDPRSQQGQGQQRPSPLPVNTARKARPVAWIIAAFCTLFWIIVIVAGLAVLIIYLVYRPRLPKFDISTATLNAAYLDTGYLLEADLTILANFTNPNKKVNVDFSYVIMDLYYESNLIATRYVEPFTAHRGQSIFEDIHMVTSQVRLPIAPSQGLPRQMNSGGVKFDVKGLFRARSNLGGALRYSYWLYTHCIITLTGPPSGVLISKKCTTKR</sequence>
<keyword evidence="6" id="KW-1185">Reference proteome</keyword>
<dbReference type="GO" id="GO:0005886">
    <property type="term" value="C:plasma membrane"/>
    <property type="evidence" value="ECO:0007669"/>
    <property type="project" value="TreeGrafter"/>
</dbReference>
<feature type="region of interest" description="Disordered" evidence="3">
    <location>
        <begin position="1"/>
        <end position="126"/>
    </location>
</feature>
<dbReference type="PANTHER" id="PTHR31234:SF42">
    <property type="entry name" value="LATE EMBRYOGENESIS ABUNDANT (LEA) HYDROXYPROLINE-RICH GLYCOPROTEIN FAMILY"/>
    <property type="match status" value="1"/>
</dbReference>
<protein>
    <recommendedName>
        <fullName evidence="7">Late embryogenesis abundant protein LEA-2 subgroup domain-containing protein</fullName>
    </recommendedName>
</protein>
<feature type="compositionally biased region" description="Low complexity" evidence="3">
    <location>
        <begin position="110"/>
        <end position="120"/>
    </location>
</feature>
<evidence type="ECO:0000256" key="2">
    <source>
        <dbReference type="ARBA" id="ARBA00023136"/>
    </source>
</evidence>
<dbReference type="AlphaFoldDB" id="A0A068UYE8"/>
<evidence type="ECO:0000256" key="1">
    <source>
        <dbReference type="ARBA" id="ARBA00004370"/>
    </source>
</evidence>
<dbReference type="OrthoDB" id="1924574at2759"/>
<dbReference type="EMBL" id="HG739158">
    <property type="protein sequence ID" value="CDP13249.1"/>
    <property type="molecule type" value="Genomic_DNA"/>
</dbReference>
<keyword evidence="4" id="KW-0812">Transmembrane</keyword>
<evidence type="ECO:0008006" key="7">
    <source>
        <dbReference type="Google" id="ProtNLM"/>
    </source>
</evidence>
<reference evidence="6" key="1">
    <citation type="journal article" date="2014" name="Science">
        <title>The coffee genome provides insight into the convergent evolution of caffeine biosynthesis.</title>
        <authorList>
            <person name="Denoeud F."/>
            <person name="Carretero-Paulet L."/>
            <person name="Dereeper A."/>
            <person name="Droc G."/>
            <person name="Guyot R."/>
            <person name="Pietrella M."/>
            <person name="Zheng C."/>
            <person name="Alberti A."/>
            <person name="Anthony F."/>
            <person name="Aprea G."/>
            <person name="Aury J.M."/>
            <person name="Bento P."/>
            <person name="Bernard M."/>
            <person name="Bocs S."/>
            <person name="Campa C."/>
            <person name="Cenci A."/>
            <person name="Combes M.C."/>
            <person name="Crouzillat D."/>
            <person name="Da Silva C."/>
            <person name="Daddiego L."/>
            <person name="De Bellis F."/>
            <person name="Dussert S."/>
            <person name="Garsmeur O."/>
            <person name="Gayraud T."/>
            <person name="Guignon V."/>
            <person name="Jahn K."/>
            <person name="Jamilloux V."/>
            <person name="Joet T."/>
            <person name="Labadie K."/>
            <person name="Lan T."/>
            <person name="Leclercq J."/>
            <person name="Lepelley M."/>
            <person name="Leroy T."/>
            <person name="Li L.T."/>
            <person name="Librado P."/>
            <person name="Lopez L."/>
            <person name="Munoz A."/>
            <person name="Noel B."/>
            <person name="Pallavicini A."/>
            <person name="Perrotta G."/>
            <person name="Poncet V."/>
            <person name="Pot D."/>
            <person name="Priyono X."/>
            <person name="Rigoreau M."/>
            <person name="Rouard M."/>
            <person name="Rozas J."/>
            <person name="Tranchant-Dubreuil C."/>
            <person name="VanBuren R."/>
            <person name="Zhang Q."/>
            <person name="Andrade A.C."/>
            <person name="Argout X."/>
            <person name="Bertrand B."/>
            <person name="de Kochko A."/>
            <person name="Graziosi G."/>
            <person name="Henry R.J."/>
            <person name="Jayarama X."/>
            <person name="Ming R."/>
            <person name="Nagai C."/>
            <person name="Rounsley S."/>
            <person name="Sankoff D."/>
            <person name="Giuliano G."/>
            <person name="Albert V.A."/>
            <person name="Wincker P."/>
            <person name="Lashermes P."/>
        </authorList>
    </citation>
    <scope>NUCLEOTIDE SEQUENCE [LARGE SCALE GENOMIC DNA]</scope>
    <source>
        <strain evidence="6">cv. DH200-94</strain>
    </source>
</reference>
<keyword evidence="2 4" id="KW-0472">Membrane</keyword>
<proteinExistence type="predicted"/>
<dbReference type="STRING" id="49390.A0A068UYE8"/>
<evidence type="ECO:0000256" key="3">
    <source>
        <dbReference type="SAM" id="MobiDB-lite"/>
    </source>
</evidence>
<keyword evidence="4" id="KW-1133">Transmembrane helix</keyword>
<evidence type="ECO:0000256" key="4">
    <source>
        <dbReference type="SAM" id="Phobius"/>
    </source>
</evidence>
<organism evidence="5 6">
    <name type="scientific">Coffea canephora</name>
    <name type="common">Robusta coffee</name>
    <dbReference type="NCBI Taxonomy" id="49390"/>
    <lineage>
        <taxon>Eukaryota</taxon>
        <taxon>Viridiplantae</taxon>
        <taxon>Streptophyta</taxon>
        <taxon>Embryophyta</taxon>
        <taxon>Tracheophyta</taxon>
        <taxon>Spermatophyta</taxon>
        <taxon>Magnoliopsida</taxon>
        <taxon>eudicotyledons</taxon>
        <taxon>Gunneridae</taxon>
        <taxon>Pentapetalae</taxon>
        <taxon>asterids</taxon>
        <taxon>lamiids</taxon>
        <taxon>Gentianales</taxon>
        <taxon>Rubiaceae</taxon>
        <taxon>Ixoroideae</taxon>
        <taxon>Gardenieae complex</taxon>
        <taxon>Bertiereae - Coffeeae clade</taxon>
        <taxon>Coffeeae</taxon>
        <taxon>Coffea</taxon>
    </lineage>
</organism>
<dbReference type="PANTHER" id="PTHR31234">
    <property type="entry name" value="LATE EMBRYOGENESIS ABUNDANT (LEA) HYDROXYPROLINE-RICH GLYCOPROTEIN FAMILY"/>
    <property type="match status" value="1"/>
</dbReference>
<dbReference type="Proteomes" id="UP000295252">
    <property type="component" value="Chromosome III"/>
</dbReference>
<dbReference type="Gramene" id="CDP13249">
    <property type="protein sequence ID" value="CDP13249"/>
    <property type="gene ID" value="GSCOC_T00038129001"/>
</dbReference>
<name>A0A068UYE8_COFCA</name>
<comment type="subcellular location">
    <subcellularLocation>
        <location evidence="1">Membrane</location>
    </subcellularLocation>
</comment>
<gene>
    <name evidence="5" type="ORF">GSCOC_T00038129001</name>
</gene>
<feature type="transmembrane region" description="Helical" evidence="4">
    <location>
        <begin position="134"/>
        <end position="163"/>
    </location>
</feature>
<dbReference type="InterPro" id="IPR044839">
    <property type="entry name" value="NDR1-like"/>
</dbReference>
<dbReference type="GO" id="GO:0098542">
    <property type="term" value="P:defense response to other organism"/>
    <property type="evidence" value="ECO:0007669"/>
    <property type="project" value="InterPro"/>
</dbReference>
<evidence type="ECO:0000313" key="6">
    <source>
        <dbReference type="Proteomes" id="UP000295252"/>
    </source>
</evidence>
<accession>A0A068UYE8</accession>
<feature type="compositionally biased region" description="Basic and acidic residues" evidence="3">
    <location>
        <begin position="100"/>
        <end position="109"/>
    </location>
</feature>
<evidence type="ECO:0000313" key="5">
    <source>
        <dbReference type="EMBL" id="CDP13249.1"/>
    </source>
</evidence>